<organism evidence="1 2">
    <name type="scientific">Candidatus Vogelbacteria bacterium RIFOXYD1_FULL_51_18</name>
    <dbReference type="NCBI Taxonomy" id="1802440"/>
    <lineage>
        <taxon>Bacteria</taxon>
        <taxon>Candidatus Vogeliibacteriota</taxon>
    </lineage>
</organism>
<dbReference type="Proteomes" id="UP000177090">
    <property type="component" value="Unassembled WGS sequence"/>
</dbReference>
<evidence type="ECO:0000313" key="1">
    <source>
        <dbReference type="EMBL" id="OHA60602.1"/>
    </source>
</evidence>
<dbReference type="STRING" id="1802440.A2569_00820"/>
<reference evidence="1 2" key="1">
    <citation type="journal article" date="2016" name="Nat. Commun.">
        <title>Thousands of microbial genomes shed light on interconnected biogeochemical processes in an aquifer system.</title>
        <authorList>
            <person name="Anantharaman K."/>
            <person name="Brown C.T."/>
            <person name="Hug L.A."/>
            <person name="Sharon I."/>
            <person name="Castelle C.J."/>
            <person name="Probst A.J."/>
            <person name="Thomas B.C."/>
            <person name="Singh A."/>
            <person name="Wilkins M.J."/>
            <person name="Karaoz U."/>
            <person name="Brodie E.L."/>
            <person name="Williams K.H."/>
            <person name="Hubbard S.S."/>
            <person name="Banfield J.F."/>
        </authorList>
    </citation>
    <scope>NUCLEOTIDE SEQUENCE [LARGE SCALE GENOMIC DNA]</scope>
</reference>
<accession>A0A1G2QKS6</accession>
<name>A0A1G2QKS6_9BACT</name>
<gene>
    <name evidence="1" type="ORF">A2569_00820</name>
</gene>
<evidence type="ECO:0000313" key="2">
    <source>
        <dbReference type="Proteomes" id="UP000177090"/>
    </source>
</evidence>
<dbReference type="AlphaFoldDB" id="A0A1G2QKS6"/>
<sequence>MMKTISHGQTRALVGSFLIDTPWDDIEVPDDDDFVQSFIQLRPEERGRKFADFIRDRFQIVSTAVKHAVKHLINLDTIPFTPNGWSVEEHQEGGMLEWNSNKVSLHLSPNQEGNIYIKGNELRTELKGKPVLNANVLDYLLIHQDLIPEEWKDQSIFFWGTIYCGLDGTLFVRYLYWHGGWWHWDFLWLGSDWFCHRPALVLASGQ</sequence>
<comment type="caution">
    <text evidence="1">The sequence shown here is derived from an EMBL/GenBank/DDBJ whole genome shotgun (WGS) entry which is preliminary data.</text>
</comment>
<protein>
    <submittedName>
        <fullName evidence="1">Uncharacterized protein</fullName>
    </submittedName>
</protein>
<dbReference type="EMBL" id="MHTL01000011">
    <property type="protein sequence ID" value="OHA60602.1"/>
    <property type="molecule type" value="Genomic_DNA"/>
</dbReference>
<proteinExistence type="predicted"/>